<sequence>MISLSYHHSQNSQTARKLNPPKLSIIIITKDEEDSILECISSVKWADEIVVIDSGSMDSTVEICRSFGAKVHIAKDWQGFGKQKNRALALVSHEWVLSIDADERVSEALHSEIEETIRSNPLNSAFQISRSSSFCGQFINHSGWNPDYVTRLFKRGEAKFSDDIVHEKLITNCQIKNLSSPLIHLSYNNLEDVLIKLNRYSSDGAAMLLAKNKQTSVLSAVLRGLWAFLRTYILKLGILDGRMGFILAVYNAETTYYKYLKLMMLNNKELG</sequence>
<dbReference type="Pfam" id="PF00535">
    <property type="entry name" value="Glycos_transf_2"/>
    <property type="match status" value="1"/>
</dbReference>
<dbReference type="InterPro" id="IPR001173">
    <property type="entry name" value="Glyco_trans_2-like"/>
</dbReference>
<dbReference type="PANTHER" id="PTHR43630">
    <property type="entry name" value="POLY-BETA-1,6-N-ACETYL-D-GLUCOSAMINE SYNTHASE"/>
    <property type="match status" value="1"/>
</dbReference>
<evidence type="ECO:0000259" key="2">
    <source>
        <dbReference type="Pfam" id="PF00535"/>
    </source>
</evidence>
<organism evidence="3 4">
    <name type="scientific">Methyloradius palustris</name>
    <dbReference type="NCBI Taxonomy" id="2778876"/>
    <lineage>
        <taxon>Bacteria</taxon>
        <taxon>Pseudomonadati</taxon>
        <taxon>Pseudomonadota</taxon>
        <taxon>Betaproteobacteria</taxon>
        <taxon>Nitrosomonadales</taxon>
        <taxon>Methylophilaceae</taxon>
        <taxon>Methyloradius</taxon>
    </lineage>
</organism>
<evidence type="ECO:0000313" key="4">
    <source>
        <dbReference type="Proteomes" id="UP000826722"/>
    </source>
</evidence>
<dbReference type="KEGG" id="mpau:ZMTM_08270"/>
<dbReference type="Proteomes" id="UP000826722">
    <property type="component" value="Chromosome"/>
</dbReference>
<dbReference type="InterPro" id="IPR029044">
    <property type="entry name" value="Nucleotide-diphossugar_trans"/>
</dbReference>
<comment type="similarity">
    <text evidence="1">Belongs to the glycosyltransferase 2 family. WaaE/KdtX subfamily.</text>
</comment>
<reference evidence="3" key="1">
    <citation type="journal article" date="2021" name="Arch. Microbiol.">
        <title>Methyloradius palustris gen. nov., sp. nov., a methanol-oxidizing bacterium isolated from snow.</title>
        <authorList>
            <person name="Miyadera T."/>
            <person name="Kojima H."/>
            <person name="Fukui M."/>
        </authorList>
    </citation>
    <scope>NUCLEOTIDE SEQUENCE</scope>
    <source>
        <strain evidence="3">Zm11</strain>
    </source>
</reference>
<dbReference type="PANTHER" id="PTHR43630:SF2">
    <property type="entry name" value="GLYCOSYLTRANSFERASE"/>
    <property type="match status" value="1"/>
</dbReference>
<proteinExistence type="inferred from homology"/>
<dbReference type="SUPFAM" id="SSF53448">
    <property type="entry name" value="Nucleotide-diphospho-sugar transferases"/>
    <property type="match status" value="1"/>
</dbReference>
<gene>
    <name evidence="3" type="ORF">ZMTM_08270</name>
</gene>
<name>A0A8D5K0A8_9PROT</name>
<evidence type="ECO:0000256" key="1">
    <source>
        <dbReference type="ARBA" id="ARBA00038494"/>
    </source>
</evidence>
<protein>
    <submittedName>
        <fullName evidence="3">Glycosyl transferase family 2</fullName>
    </submittedName>
</protein>
<dbReference type="GO" id="GO:0016740">
    <property type="term" value="F:transferase activity"/>
    <property type="evidence" value="ECO:0007669"/>
    <property type="project" value="UniProtKB-KW"/>
</dbReference>
<dbReference type="AlphaFoldDB" id="A0A8D5K0A8"/>
<dbReference type="CDD" id="cd02511">
    <property type="entry name" value="Beta4Glucosyltransferase"/>
    <property type="match status" value="1"/>
</dbReference>
<feature type="domain" description="Glycosyltransferase 2-like" evidence="2">
    <location>
        <begin position="24"/>
        <end position="154"/>
    </location>
</feature>
<accession>A0A8D5K0A8</accession>
<keyword evidence="4" id="KW-1185">Reference proteome</keyword>
<evidence type="ECO:0000313" key="3">
    <source>
        <dbReference type="EMBL" id="BCM24568.1"/>
    </source>
</evidence>
<keyword evidence="3" id="KW-0808">Transferase</keyword>
<dbReference type="EMBL" id="AP024110">
    <property type="protein sequence ID" value="BCM24568.1"/>
    <property type="molecule type" value="Genomic_DNA"/>
</dbReference>
<dbReference type="Gene3D" id="3.90.550.10">
    <property type="entry name" value="Spore Coat Polysaccharide Biosynthesis Protein SpsA, Chain A"/>
    <property type="match status" value="1"/>
</dbReference>